<evidence type="ECO:0000256" key="8">
    <source>
        <dbReference type="ARBA" id="ARBA00023242"/>
    </source>
</evidence>
<dbReference type="PANTHER" id="PTHR13264:SF5">
    <property type="entry name" value="PRE-MRNA-SPLICING FACTOR SYF2"/>
    <property type="match status" value="1"/>
</dbReference>
<keyword evidence="6 9" id="KW-0747">Spliceosome</keyword>
<evidence type="ECO:0000256" key="6">
    <source>
        <dbReference type="ARBA" id="ARBA00022728"/>
    </source>
</evidence>
<keyword evidence="12" id="KW-1185">Reference proteome</keyword>
<evidence type="ECO:0000256" key="7">
    <source>
        <dbReference type="ARBA" id="ARBA00023187"/>
    </source>
</evidence>
<feature type="compositionally biased region" description="Basic and acidic residues" evidence="10">
    <location>
        <begin position="132"/>
        <end position="150"/>
    </location>
</feature>
<feature type="region of interest" description="Disordered" evidence="10">
    <location>
        <begin position="1"/>
        <end position="163"/>
    </location>
</feature>
<evidence type="ECO:0000256" key="1">
    <source>
        <dbReference type="ARBA" id="ARBA00003777"/>
    </source>
</evidence>
<evidence type="ECO:0000256" key="3">
    <source>
        <dbReference type="ARBA" id="ARBA00010028"/>
    </source>
</evidence>
<dbReference type="EMBL" id="FQNC01000047">
    <property type="protein sequence ID" value="SGY72770.1"/>
    <property type="molecule type" value="Genomic_DNA"/>
</dbReference>
<evidence type="ECO:0000256" key="10">
    <source>
        <dbReference type="SAM" id="MobiDB-lite"/>
    </source>
</evidence>
<dbReference type="Pfam" id="PF08231">
    <property type="entry name" value="SYF2"/>
    <property type="match status" value="1"/>
</dbReference>
<dbReference type="GO" id="GO:0000398">
    <property type="term" value="P:mRNA splicing, via spliceosome"/>
    <property type="evidence" value="ECO:0007669"/>
    <property type="project" value="UniProtKB-UniRule"/>
</dbReference>
<keyword evidence="5 9" id="KW-0507">mRNA processing</keyword>
<proteinExistence type="inferred from homology"/>
<keyword evidence="7 9" id="KW-0508">mRNA splicing</keyword>
<name>A0A2X0N425_9BASI</name>
<feature type="compositionally biased region" description="Low complexity" evidence="10">
    <location>
        <begin position="9"/>
        <end position="28"/>
    </location>
</feature>
<comment type="subunit">
    <text evidence="9">May be part of a spliceosome complex.</text>
</comment>
<feature type="compositionally biased region" description="Basic and acidic residues" evidence="10">
    <location>
        <begin position="115"/>
        <end position="124"/>
    </location>
</feature>
<reference evidence="11 12" key="1">
    <citation type="submission" date="2016-11" db="EMBL/GenBank/DDBJ databases">
        <authorList>
            <person name="Jaros S."/>
            <person name="Januszkiewicz K."/>
            <person name="Wedrychowicz H."/>
        </authorList>
    </citation>
    <scope>NUCLEOTIDE SEQUENCE [LARGE SCALE GENOMIC DNA]</scope>
</reference>
<protein>
    <recommendedName>
        <fullName evidence="4 9">Pre-mRNA-splicing factor SYF2</fullName>
    </recommendedName>
</protein>
<dbReference type="AlphaFoldDB" id="A0A2X0N425"/>
<gene>
    <name evidence="11" type="primary">BQ5605_C005g03206</name>
    <name evidence="11" type="ORF">BQ5605_C005G03206</name>
</gene>
<dbReference type="InterPro" id="IPR013260">
    <property type="entry name" value="mRNA_splic_SYF2"/>
</dbReference>
<dbReference type="STRING" id="796604.A0A2X0N425"/>
<evidence type="ECO:0000313" key="12">
    <source>
        <dbReference type="Proteomes" id="UP000249464"/>
    </source>
</evidence>
<dbReference type="GO" id="GO:0000974">
    <property type="term" value="C:Prp19 complex"/>
    <property type="evidence" value="ECO:0007669"/>
    <property type="project" value="TreeGrafter"/>
</dbReference>
<accession>A0A2X0N425</accession>
<evidence type="ECO:0000313" key="11">
    <source>
        <dbReference type="EMBL" id="SGY72770.1"/>
    </source>
</evidence>
<dbReference type="GO" id="GO:0071013">
    <property type="term" value="C:catalytic step 2 spliceosome"/>
    <property type="evidence" value="ECO:0007669"/>
    <property type="project" value="TreeGrafter"/>
</dbReference>
<feature type="compositionally biased region" description="Low complexity" evidence="10">
    <location>
        <begin position="52"/>
        <end position="72"/>
    </location>
</feature>
<evidence type="ECO:0000256" key="2">
    <source>
        <dbReference type="ARBA" id="ARBA00004123"/>
    </source>
</evidence>
<organism evidence="11 12">
    <name type="scientific">Microbotryum silenes-dioicae</name>
    <dbReference type="NCBI Taxonomy" id="796604"/>
    <lineage>
        <taxon>Eukaryota</taxon>
        <taxon>Fungi</taxon>
        <taxon>Dikarya</taxon>
        <taxon>Basidiomycota</taxon>
        <taxon>Pucciniomycotina</taxon>
        <taxon>Microbotryomycetes</taxon>
        <taxon>Microbotryales</taxon>
        <taxon>Microbotryaceae</taxon>
        <taxon>Microbotryum</taxon>
    </lineage>
</organism>
<dbReference type="GO" id="GO:0071014">
    <property type="term" value="C:post-mRNA release spliceosomal complex"/>
    <property type="evidence" value="ECO:0007669"/>
    <property type="project" value="TreeGrafter"/>
</dbReference>
<dbReference type="Proteomes" id="UP000249464">
    <property type="component" value="Unassembled WGS sequence"/>
</dbReference>
<evidence type="ECO:0000256" key="9">
    <source>
        <dbReference type="RuleBase" id="RU367148"/>
    </source>
</evidence>
<comment type="subcellular location">
    <subcellularLocation>
        <location evidence="2 9">Nucleus</location>
    </subcellularLocation>
</comment>
<comment type="function">
    <text evidence="1 9">Involved in pre-mRNA splicing.</text>
</comment>
<feature type="compositionally biased region" description="Low complexity" evidence="10">
    <location>
        <begin position="79"/>
        <end position="103"/>
    </location>
</feature>
<evidence type="ECO:0000256" key="4">
    <source>
        <dbReference type="ARBA" id="ARBA00014745"/>
    </source>
</evidence>
<dbReference type="PANTHER" id="PTHR13264">
    <property type="entry name" value="GCIP-INTERACTING PROTEIN P29"/>
    <property type="match status" value="1"/>
</dbReference>
<sequence>MAPRKTSARKASGAAAKKGKAAAVAESSALDHDVEQPAPIPVDEHESTPTTTSQAEEPQASSSSASASTEAAVTEEAESTTAATGSEGGQSAAAAPTPSLTPAERLAKVKVLRQRMTESAKANKQDLITESNQRRDSARNLAKLERKRQQAEAMGEKQQALETGEDLERKRAWDYTIEDNERWDKKVARKNRRAEFSFTDYDDIARRKYKKDMDVFKPDHKAYNAQRAAAHDAAALVASSSSNPDAGALLAAQDLYRDANSFVYADHKPSEDAIDRVIGKINLEYAMPFVRAPASMRSCAEVILTTVCSLNARENRSRERKNEVEGDITYINEKNKHFNKKLERYYDAVTKDIRDSFERGTAL</sequence>
<keyword evidence="8 9" id="KW-0539">Nucleus</keyword>
<comment type="similarity">
    <text evidence="3 9">Belongs to the SYF2 family.</text>
</comment>
<evidence type="ECO:0000256" key="5">
    <source>
        <dbReference type="ARBA" id="ARBA00022664"/>
    </source>
</evidence>